<evidence type="ECO:0000256" key="10">
    <source>
        <dbReference type="SAM" id="Phobius"/>
    </source>
</evidence>
<dbReference type="PANTHER" id="PTHR24232:SF53">
    <property type="entry name" value="G-PROTEIN COUPLED RECEPTORS FAMILY 1 PROFILE DOMAIN-CONTAINING PROTEIN"/>
    <property type="match status" value="1"/>
</dbReference>
<keyword evidence="3 10" id="KW-1133">Transmembrane helix</keyword>
<keyword evidence="8 9" id="KW-0807">Transducer</keyword>
<dbReference type="Gene3D" id="1.20.1070.10">
    <property type="entry name" value="Rhodopsin 7-helix transmembrane proteins"/>
    <property type="match status" value="1"/>
</dbReference>
<keyword evidence="2 9" id="KW-0812">Transmembrane</keyword>
<evidence type="ECO:0000256" key="9">
    <source>
        <dbReference type="RuleBase" id="RU000688"/>
    </source>
</evidence>
<feature type="transmembrane region" description="Helical" evidence="10">
    <location>
        <begin position="6"/>
        <end position="32"/>
    </location>
</feature>
<dbReference type="SUPFAM" id="SSF81321">
    <property type="entry name" value="Family A G protein-coupled receptor-like"/>
    <property type="match status" value="1"/>
</dbReference>
<dbReference type="GO" id="GO:0005886">
    <property type="term" value="C:plasma membrane"/>
    <property type="evidence" value="ECO:0007669"/>
    <property type="project" value="TreeGrafter"/>
</dbReference>
<organism evidence="12 13">
    <name type="scientific">Petromyzon marinus</name>
    <name type="common">Sea lamprey</name>
    <dbReference type="NCBI Taxonomy" id="7757"/>
    <lineage>
        <taxon>Eukaryota</taxon>
        <taxon>Metazoa</taxon>
        <taxon>Chordata</taxon>
        <taxon>Craniata</taxon>
        <taxon>Vertebrata</taxon>
        <taxon>Cyclostomata</taxon>
        <taxon>Hyperoartia</taxon>
        <taxon>Petromyzontiformes</taxon>
        <taxon>Petromyzontidae</taxon>
        <taxon>Petromyzon</taxon>
    </lineage>
</organism>
<dbReference type="PROSITE" id="PS00237">
    <property type="entry name" value="G_PROTEIN_RECEP_F1_1"/>
    <property type="match status" value="1"/>
</dbReference>
<name>A0AAJ7SZP9_PETMA</name>
<keyword evidence="12" id="KW-1185">Reference proteome</keyword>
<dbReference type="InterPro" id="IPR017452">
    <property type="entry name" value="GPCR_Rhodpsn_7TM"/>
</dbReference>
<feature type="transmembrane region" description="Helical" evidence="10">
    <location>
        <begin position="266"/>
        <end position="290"/>
    </location>
</feature>
<evidence type="ECO:0000256" key="2">
    <source>
        <dbReference type="ARBA" id="ARBA00022692"/>
    </source>
</evidence>
<dbReference type="PRINTS" id="PR00237">
    <property type="entry name" value="GPCRRHODOPSN"/>
</dbReference>
<dbReference type="KEGG" id="pmrn:116941444"/>
<comment type="subcellular location">
    <subcellularLocation>
        <location evidence="1">Membrane</location>
        <topology evidence="1">Multi-pass membrane protein</topology>
    </subcellularLocation>
</comment>
<evidence type="ECO:0000259" key="11">
    <source>
        <dbReference type="PROSITE" id="PS50262"/>
    </source>
</evidence>
<dbReference type="PROSITE" id="PS50262">
    <property type="entry name" value="G_PROTEIN_RECEP_F1_2"/>
    <property type="match status" value="1"/>
</dbReference>
<feature type="transmembrane region" description="Helical" evidence="10">
    <location>
        <begin position="226"/>
        <end position="246"/>
    </location>
</feature>
<comment type="similarity">
    <text evidence="9">Belongs to the G-protein coupled receptor 1 family.</text>
</comment>
<evidence type="ECO:0000313" key="12">
    <source>
        <dbReference type="Proteomes" id="UP001318040"/>
    </source>
</evidence>
<feature type="domain" description="G-protein coupled receptors family 1 profile" evidence="11">
    <location>
        <begin position="26"/>
        <end position="287"/>
    </location>
</feature>
<evidence type="ECO:0000256" key="1">
    <source>
        <dbReference type="ARBA" id="ARBA00004141"/>
    </source>
</evidence>
<evidence type="ECO:0000313" key="13">
    <source>
        <dbReference type="RefSeq" id="XP_032808449.1"/>
    </source>
</evidence>
<protein>
    <submittedName>
        <fullName evidence="13">Free fatty acid receptor 3-like</fullName>
    </submittedName>
</protein>
<evidence type="ECO:0000256" key="8">
    <source>
        <dbReference type="ARBA" id="ARBA00023224"/>
    </source>
</evidence>
<evidence type="ECO:0000256" key="3">
    <source>
        <dbReference type="ARBA" id="ARBA00022989"/>
    </source>
</evidence>
<dbReference type="GO" id="GO:0004930">
    <property type="term" value="F:G protein-coupled receptor activity"/>
    <property type="evidence" value="ECO:0007669"/>
    <property type="project" value="UniProtKB-KW"/>
</dbReference>
<dbReference type="GO" id="GO:0007200">
    <property type="term" value="P:phospholipase C-activating G protein-coupled receptor signaling pathway"/>
    <property type="evidence" value="ECO:0007669"/>
    <property type="project" value="TreeGrafter"/>
</dbReference>
<dbReference type="Proteomes" id="UP001318040">
    <property type="component" value="Chromosome 11"/>
</dbReference>
<feature type="transmembrane region" description="Helical" evidence="10">
    <location>
        <begin position="44"/>
        <end position="62"/>
    </location>
</feature>
<keyword evidence="6 9" id="KW-0675">Receptor</keyword>
<evidence type="ECO:0000256" key="7">
    <source>
        <dbReference type="ARBA" id="ARBA00023180"/>
    </source>
</evidence>
<dbReference type="Pfam" id="PF00001">
    <property type="entry name" value="7tm_1"/>
    <property type="match status" value="1"/>
</dbReference>
<feature type="transmembrane region" description="Helical" evidence="10">
    <location>
        <begin position="122"/>
        <end position="140"/>
    </location>
</feature>
<keyword evidence="4 9" id="KW-0297">G-protein coupled receptor</keyword>
<dbReference type="InterPro" id="IPR000276">
    <property type="entry name" value="GPCR_Rhodpsn"/>
</dbReference>
<feature type="transmembrane region" description="Helical" evidence="10">
    <location>
        <begin position="183"/>
        <end position="205"/>
    </location>
</feature>
<evidence type="ECO:0000256" key="4">
    <source>
        <dbReference type="ARBA" id="ARBA00023040"/>
    </source>
</evidence>
<evidence type="ECO:0000256" key="6">
    <source>
        <dbReference type="ARBA" id="ARBA00023170"/>
    </source>
</evidence>
<reference evidence="13" key="1">
    <citation type="submission" date="2025-08" db="UniProtKB">
        <authorList>
            <consortium name="RefSeq"/>
        </authorList>
    </citation>
    <scope>IDENTIFICATION</scope>
    <source>
        <tissue evidence="13">Sperm</tissue>
    </source>
</reference>
<dbReference type="GO" id="GO:0035025">
    <property type="term" value="P:positive regulation of Rho protein signal transduction"/>
    <property type="evidence" value="ECO:0007669"/>
    <property type="project" value="TreeGrafter"/>
</dbReference>
<dbReference type="PRINTS" id="PR01157">
    <property type="entry name" value="P2YPURNOCPTR"/>
</dbReference>
<keyword evidence="5 10" id="KW-0472">Membrane</keyword>
<dbReference type="AlphaFoldDB" id="A0AAJ7SZP9"/>
<sequence length="316" mass="36018">MDMIELFQVWIVPSVYAITVVLGVPLNALALCVLSRKKKSSMSVYMLNLAAGDLLFLLFLPLKIDYHFNGNRWILSSFMCILHIMLFFSNFYANLLLLCAISMDRYVAVVYPLRVSRWRKPQTAWLICLLCWVLSITHTLPANHISSFLSEENITTNSTTFVFVRCYEKFTPEDLTFLAAYRLYVFFALYLMSLTIAMFCYGNVVKTLIVTTGQTELISQAKKIRAAKTTAVSLLIYVVCFIPYNSTHVIGFIQTRTGAFSWHSIAILRDVTMCLSVINSLLDPLIIYIGSSTFRNSLKRVLKCGRTNRQVFSMGE</sequence>
<evidence type="ECO:0000256" key="5">
    <source>
        <dbReference type="ARBA" id="ARBA00023136"/>
    </source>
</evidence>
<accession>A0AAJ7SZP9</accession>
<dbReference type="RefSeq" id="XP_032808449.1">
    <property type="nucleotide sequence ID" value="XM_032952558.1"/>
</dbReference>
<keyword evidence="7" id="KW-0325">Glycoprotein</keyword>
<feature type="transmembrane region" description="Helical" evidence="10">
    <location>
        <begin position="74"/>
        <end position="101"/>
    </location>
</feature>
<proteinExistence type="inferred from homology"/>
<gene>
    <name evidence="13" type="primary">LOC116941444</name>
</gene>
<dbReference type="PANTHER" id="PTHR24232">
    <property type="entry name" value="G-PROTEIN COUPLED RECEPTOR"/>
    <property type="match status" value="1"/>
</dbReference>